<evidence type="ECO:0000313" key="2">
    <source>
        <dbReference type="EMBL" id="MSS84983.1"/>
    </source>
</evidence>
<name>A0A6N7W919_9ACTO</name>
<keyword evidence="1" id="KW-0732">Signal</keyword>
<dbReference type="PROSITE" id="PS51257">
    <property type="entry name" value="PROKAR_LIPOPROTEIN"/>
    <property type="match status" value="1"/>
</dbReference>
<reference evidence="2 3" key="1">
    <citation type="submission" date="2019-08" db="EMBL/GenBank/DDBJ databases">
        <title>In-depth cultivation of the pig gut microbiome towards novel bacterial diversity and tailored functional studies.</title>
        <authorList>
            <person name="Wylensek D."/>
            <person name="Hitch T.C.A."/>
            <person name="Clavel T."/>
        </authorList>
    </citation>
    <scope>NUCLEOTIDE SEQUENCE [LARGE SCALE GENOMIC DNA]</scope>
    <source>
        <strain evidence="2 3">WB03_NA08</strain>
    </source>
</reference>
<dbReference type="AlphaFoldDB" id="A0A6N7W919"/>
<sequence>MKHRLLALLATCLLLTGCTTTTEMPEPASAPQSTSTPDMSVPSWKVGDGWVSRYILAQRDGRPLECVVYTQGGITCNWNPQNR</sequence>
<feature type="chain" id="PRO_5038689792" evidence="1">
    <location>
        <begin position="24"/>
        <end position="83"/>
    </location>
</feature>
<comment type="caution">
    <text evidence="2">The sequence shown here is derived from an EMBL/GenBank/DDBJ whole genome shotgun (WGS) entry which is preliminary data.</text>
</comment>
<gene>
    <name evidence="2" type="ORF">FYJ24_09445</name>
</gene>
<evidence type="ECO:0000256" key="1">
    <source>
        <dbReference type="SAM" id="SignalP"/>
    </source>
</evidence>
<feature type="signal peptide" evidence="1">
    <location>
        <begin position="1"/>
        <end position="23"/>
    </location>
</feature>
<evidence type="ECO:0000313" key="3">
    <source>
        <dbReference type="Proteomes" id="UP000470875"/>
    </source>
</evidence>
<dbReference type="RefSeq" id="WP_154545827.1">
    <property type="nucleotide sequence ID" value="NZ_VULO01000011.1"/>
</dbReference>
<dbReference type="EMBL" id="VULO01000011">
    <property type="protein sequence ID" value="MSS84983.1"/>
    <property type="molecule type" value="Genomic_DNA"/>
</dbReference>
<accession>A0A6N7W919</accession>
<dbReference type="Proteomes" id="UP000470875">
    <property type="component" value="Unassembled WGS sequence"/>
</dbReference>
<protein>
    <submittedName>
        <fullName evidence="2">Uncharacterized protein</fullName>
    </submittedName>
</protein>
<proteinExistence type="predicted"/>
<keyword evidence="3" id="KW-1185">Reference proteome</keyword>
<organism evidence="2 3">
    <name type="scientific">Scrofimicrobium canadense</name>
    <dbReference type="NCBI Taxonomy" id="2652290"/>
    <lineage>
        <taxon>Bacteria</taxon>
        <taxon>Bacillati</taxon>
        <taxon>Actinomycetota</taxon>
        <taxon>Actinomycetes</taxon>
        <taxon>Actinomycetales</taxon>
        <taxon>Actinomycetaceae</taxon>
        <taxon>Scrofimicrobium</taxon>
    </lineage>
</organism>